<reference evidence="2 3" key="1">
    <citation type="submission" date="2018-04" db="EMBL/GenBank/DDBJ databases">
        <authorList>
            <person name="Hagen T."/>
        </authorList>
    </citation>
    <scope>NUCLEOTIDE SEQUENCE [LARGE SCALE GENOMIC DNA]</scope>
    <source>
        <strain evidence="2 3">TPD7009</strain>
    </source>
</reference>
<dbReference type="RefSeq" id="WP_062427853.1">
    <property type="nucleotide sequence ID" value="NZ_QDFR01000001.1"/>
</dbReference>
<proteinExistence type="predicted"/>
<name>A0AA92C731_RHIRH</name>
<gene>
    <name evidence="2" type="ORF">DC430_05570</name>
</gene>
<dbReference type="Proteomes" id="UP000244335">
    <property type="component" value="Unassembled WGS sequence"/>
</dbReference>
<organism evidence="2 3">
    <name type="scientific">Rhizobium rhizogenes</name>
    <name type="common">Agrobacterium rhizogenes</name>
    <dbReference type="NCBI Taxonomy" id="359"/>
    <lineage>
        <taxon>Bacteria</taxon>
        <taxon>Pseudomonadati</taxon>
        <taxon>Pseudomonadota</taxon>
        <taxon>Alphaproteobacteria</taxon>
        <taxon>Hyphomicrobiales</taxon>
        <taxon>Rhizobiaceae</taxon>
        <taxon>Rhizobium/Agrobacterium group</taxon>
        <taxon>Rhizobium</taxon>
    </lineage>
</organism>
<sequence length="122" mass="13991">MTTPGYIIGKDEMLLIAARWRDGDTVLLEMPVRLYKAEEIQALIDETTSQNCTVISVDLYDVTAKKGMSIADDFDIRPFAEREEDRKEKDARDEMAEQRRLRHGTGLYNTLNHTQQGIQSRA</sequence>
<feature type="compositionally biased region" description="Polar residues" evidence="1">
    <location>
        <begin position="107"/>
        <end position="122"/>
    </location>
</feature>
<accession>A0AA92C731</accession>
<feature type="region of interest" description="Disordered" evidence="1">
    <location>
        <begin position="79"/>
        <end position="122"/>
    </location>
</feature>
<evidence type="ECO:0000313" key="2">
    <source>
        <dbReference type="EMBL" id="PVE57193.1"/>
    </source>
</evidence>
<comment type="caution">
    <text evidence="2">The sequence shown here is derived from an EMBL/GenBank/DDBJ whole genome shotgun (WGS) entry which is preliminary data.</text>
</comment>
<feature type="compositionally biased region" description="Basic and acidic residues" evidence="1">
    <location>
        <begin position="79"/>
        <end position="99"/>
    </location>
</feature>
<dbReference type="EMBL" id="QDFR01000001">
    <property type="protein sequence ID" value="PVE57193.1"/>
    <property type="molecule type" value="Genomic_DNA"/>
</dbReference>
<evidence type="ECO:0000313" key="3">
    <source>
        <dbReference type="Proteomes" id="UP000244335"/>
    </source>
</evidence>
<evidence type="ECO:0000256" key="1">
    <source>
        <dbReference type="SAM" id="MobiDB-lite"/>
    </source>
</evidence>
<protein>
    <submittedName>
        <fullName evidence="2">Uncharacterized protein</fullName>
    </submittedName>
</protein>
<dbReference type="AlphaFoldDB" id="A0AA92C731"/>